<evidence type="ECO:0000313" key="3">
    <source>
        <dbReference type="Proteomes" id="UP000030672"/>
    </source>
</evidence>
<proteinExistence type="predicted"/>
<feature type="region of interest" description="Disordered" evidence="1">
    <location>
        <begin position="598"/>
        <end position="628"/>
    </location>
</feature>
<keyword evidence="3" id="KW-1185">Reference proteome</keyword>
<organism evidence="2 3">
    <name type="scientific">Aureobasidium melanogenum (strain CBS 110374)</name>
    <name type="common">Aureobasidium pullulans var. melanogenum</name>
    <dbReference type="NCBI Taxonomy" id="1043003"/>
    <lineage>
        <taxon>Eukaryota</taxon>
        <taxon>Fungi</taxon>
        <taxon>Dikarya</taxon>
        <taxon>Ascomycota</taxon>
        <taxon>Pezizomycotina</taxon>
        <taxon>Dothideomycetes</taxon>
        <taxon>Dothideomycetidae</taxon>
        <taxon>Dothideales</taxon>
        <taxon>Saccotheciaceae</taxon>
        <taxon>Aureobasidium</taxon>
    </lineage>
</organism>
<sequence length="658" mass="75205">MQTVPYVSELEGPSTERLPHIGTNAGYPEKDRLLLTCRRRPFEQTWTASYELKMSPHEPRHEKHSLPSTDFCAGLADSDVAWMEKLPFVTLRCFRSLISPRRTSIQLAAVEWLSDLPVEKDRPFELGTLPTDLALDENDNLEAVHFFTTSINPWSEHNNNVNKLLADARLWNRHLPHHRDTIRDGTFLFRRNDIQSMPFDLLVEVRDSLGVKTLKLSQHPLLGISRHTRRAFLDDWYLHNDFKVSFDTALAARNRSHFEKGMKLLSPRHKTLILTPAPMTISPRLLIEVQMPQGKVTFASLLQCFRIFYDGLLGKKELEKIGDIGLGTGPPRVTNWRLTWDTKVEDQKHVMVVLYGLRELATAQSLADDSDHPRRRSEEDLGRMVYEWMVSKEDPSRIEDRMRVCELISPQFKELGFRSAMQTQQVLIVSPSFDRSLFFVFSPFSCIYQRTGDLAAWSGDERAKDQNTVPEDLCISRRPPGSLVIIRRRIHQQYTGAVASTRKSKVTRTTASKVIVDQSSHHKTIKRIVRSVMSESRPQGSKTGLWAGSKTLTRTHRRTEPVHTDSSPSFSQIMKSRKLPGKSQRKLLFEHLDFGGAEDKVTGSDSDVQKVNQPDTTALDGEDNHDDKDIEVCRKAIADRQVVYRRGPPHTTSKQATT</sequence>
<gene>
    <name evidence="2" type="ORF">M437DRAFT_63719</name>
</gene>
<evidence type="ECO:0000313" key="2">
    <source>
        <dbReference type="EMBL" id="KEQ65062.1"/>
    </source>
</evidence>
<reference evidence="2 3" key="1">
    <citation type="journal article" date="2014" name="BMC Genomics">
        <title>Genome sequencing of four Aureobasidium pullulans varieties: biotechnological potential, stress tolerance, and description of new species.</title>
        <authorList>
            <person name="Gostin Ar C."/>
            <person name="Ohm R.A."/>
            <person name="Kogej T."/>
            <person name="Sonjak S."/>
            <person name="Turk M."/>
            <person name="Zajc J."/>
            <person name="Zalar P."/>
            <person name="Grube M."/>
            <person name="Sun H."/>
            <person name="Han J."/>
            <person name="Sharma A."/>
            <person name="Chiniquy J."/>
            <person name="Ngan C.Y."/>
            <person name="Lipzen A."/>
            <person name="Barry K."/>
            <person name="Grigoriev I.V."/>
            <person name="Gunde-Cimerman N."/>
        </authorList>
    </citation>
    <scope>NUCLEOTIDE SEQUENCE [LARGE SCALE GENOMIC DNA]</scope>
    <source>
        <strain evidence="2 3">CBS 110374</strain>
    </source>
</reference>
<dbReference type="RefSeq" id="XP_040882085.1">
    <property type="nucleotide sequence ID" value="XM_041024297.1"/>
</dbReference>
<feature type="compositionally biased region" description="Polar residues" evidence="1">
    <location>
        <begin position="603"/>
        <end position="616"/>
    </location>
</feature>
<dbReference type="Proteomes" id="UP000030672">
    <property type="component" value="Unassembled WGS sequence"/>
</dbReference>
<dbReference type="HOGENOM" id="CLU_416750_0_0_1"/>
<dbReference type="AlphaFoldDB" id="A0A074W562"/>
<accession>A0A074W562</accession>
<feature type="compositionally biased region" description="Polar residues" evidence="1">
    <location>
        <begin position="533"/>
        <end position="542"/>
    </location>
</feature>
<feature type="compositionally biased region" description="Polar residues" evidence="1">
    <location>
        <begin position="564"/>
        <end position="574"/>
    </location>
</feature>
<feature type="region of interest" description="Disordered" evidence="1">
    <location>
        <begin position="1"/>
        <end position="23"/>
    </location>
</feature>
<dbReference type="EMBL" id="KL584827">
    <property type="protein sequence ID" value="KEQ65062.1"/>
    <property type="molecule type" value="Genomic_DNA"/>
</dbReference>
<protein>
    <submittedName>
        <fullName evidence="2">Uncharacterized protein</fullName>
    </submittedName>
</protein>
<feature type="region of interest" description="Disordered" evidence="1">
    <location>
        <begin position="533"/>
        <end position="581"/>
    </location>
</feature>
<dbReference type="GeneID" id="63917670"/>
<name>A0A074W562_AURM1</name>
<evidence type="ECO:0000256" key="1">
    <source>
        <dbReference type="SAM" id="MobiDB-lite"/>
    </source>
</evidence>